<dbReference type="Proteomes" id="UP001224122">
    <property type="component" value="Unassembled WGS sequence"/>
</dbReference>
<dbReference type="RefSeq" id="WP_307414147.1">
    <property type="nucleotide sequence ID" value="NZ_JAUSTW010000018.1"/>
</dbReference>
<sequence>MKESELVETWVKRIQLSKNKEYDIKRVLQEIDVLVDSISKEPITIEVKKRLLEKLYQELALPPRLIDGRLLLNEQFDNKYYLDLIKNALEILNRTSK</sequence>
<accession>A0ABT9Y2X6</accession>
<proteinExistence type="predicted"/>
<evidence type="ECO:0000313" key="2">
    <source>
        <dbReference type="Proteomes" id="UP001224122"/>
    </source>
</evidence>
<organism evidence="1 2">
    <name type="scientific">Neobacillus ginsengisoli</name>
    <dbReference type="NCBI Taxonomy" id="904295"/>
    <lineage>
        <taxon>Bacteria</taxon>
        <taxon>Bacillati</taxon>
        <taxon>Bacillota</taxon>
        <taxon>Bacilli</taxon>
        <taxon>Bacillales</taxon>
        <taxon>Bacillaceae</taxon>
        <taxon>Neobacillus</taxon>
    </lineage>
</organism>
<protein>
    <submittedName>
        <fullName evidence="1">Uncharacterized protein</fullName>
    </submittedName>
</protein>
<name>A0ABT9Y2X6_9BACI</name>
<reference evidence="1 2" key="1">
    <citation type="submission" date="2023-07" db="EMBL/GenBank/DDBJ databases">
        <title>Genomic Encyclopedia of Type Strains, Phase IV (KMG-IV): sequencing the most valuable type-strain genomes for metagenomic binning, comparative biology and taxonomic classification.</title>
        <authorList>
            <person name="Goeker M."/>
        </authorList>
    </citation>
    <scope>NUCLEOTIDE SEQUENCE [LARGE SCALE GENOMIC DNA]</scope>
    <source>
        <strain evidence="1 2">DSM 27594</strain>
    </source>
</reference>
<dbReference type="EMBL" id="JAUSTW010000018">
    <property type="protein sequence ID" value="MDQ0202177.1"/>
    <property type="molecule type" value="Genomic_DNA"/>
</dbReference>
<gene>
    <name evidence="1" type="ORF">J2S10_005408</name>
</gene>
<keyword evidence="2" id="KW-1185">Reference proteome</keyword>
<evidence type="ECO:0000313" key="1">
    <source>
        <dbReference type="EMBL" id="MDQ0202177.1"/>
    </source>
</evidence>
<comment type="caution">
    <text evidence="1">The sequence shown here is derived from an EMBL/GenBank/DDBJ whole genome shotgun (WGS) entry which is preliminary data.</text>
</comment>